<dbReference type="InterPro" id="IPR051059">
    <property type="entry name" value="VerF-like"/>
</dbReference>
<feature type="compositionally biased region" description="Basic and acidic residues" evidence="7">
    <location>
        <begin position="11"/>
        <end position="26"/>
    </location>
</feature>
<evidence type="ECO:0000256" key="7">
    <source>
        <dbReference type="SAM" id="MobiDB-lite"/>
    </source>
</evidence>
<dbReference type="GO" id="GO:0008270">
    <property type="term" value="F:zinc ion binding"/>
    <property type="evidence" value="ECO:0007669"/>
    <property type="project" value="UniProtKB-KW"/>
</dbReference>
<evidence type="ECO:0000256" key="6">
    <source>
        <dbReference type="ARBA" id="ARBA00023242"/>
    </source>
</evidence>
<keyword evidence="2" id="KW-0479">Metal-binding</keyword>
<feature type="compositionally biased region" description="Polar residues" evidence="7">
    <location>
        <begin position="132"/>
        <end position="148"/>
    </location>
</feature>
<keyword evidence="5" id="KW-0862">Zinc</keyword>
<proteinExistence type="predicted"/>
<dbReference type="OrthoDB" id="6077919at2759"/>
<keyword evidence="3" id="KW-0677">Repeat</keyword>
<accession>F7W6E9</accession>
<evidence type="ECO:0000313" key="9">
    <source>
        <dbReference type="Proteomes" id="UP000001881"/>
    </source>
</evidence>
<organism evidence="8 9">
    <name type="scientific">Sordaria macrospora (strain ATCC MYA-333 / DSM 997 / K(L3346) / K-hell)</name>
    <dbReference type="NCBI Taxonomy" id="771870"/>
    <lineage>
        <taxon>Eukaryota</taxon>
        <taxon>Fungi</taxon>
        <taxon>Dikarya</taxon>
        <taxon>Ascomycota</taxon>
        <taxon>Pezizomycotina</taxon>
        <taxon>Sordariomycetes</taxon>
        <taxon>Sordariomycetidae</taxon>
        <taxon>Sordariales</taxon>
        <taxon>Sordariaceae</taxon>
        <taxon>Sordaria</taxon>
    </lineage>
</organism>
<protein>
    <submittedName>
        <fullName evidence="8">WGS project CABT00000000 data, contig 2.34</fullName>
    </submittedName>
</protein>
<comment type="subcellular location">
    <subcellularLocation>
        <location evidence="1">Nucleus</location>
    </subcellularLocation>
</comment>
<evidence type="ECO:0000256" key="5">
    <source>
        <dbReference type="ARBA" id="ARBA00022833"/>
    </source>
</evidence>
<evidence type="ECO:0000256" key="2">
    <source>
        <dbReference type="ARBA" id="ARBA00022723"/>
    </source>
</evidence>
<evidence type="ECO:0000256" key="1">
    <source>
        <dbReference type="ARBA" id="ARBA00004123"/>
    </source>
</evidence>
<dbReference type="Proteomes" id="UP000001881">
    <property type="component" value="Unassembled WGS sequence"/>
</dbReference>
<dbReference type="GO" id="GO:0000981">
    <property type="term" value="F:DNA-binding transcription factor activity, RNA polymerase II-specific"/>
    <property type="evidence" value="ECO:0007669"/>
    <property type="project" value="InterPro"/>
</dbReference>
<dbReference type="AlphaFoldDB" id="F7W6E9"/>
<feature type="compositionally biased region" description="Polar residues" evidence="7">
    <location>
        <begin position="923"/>
        <end position="932"/>
    </location>
</feature>
<name>F7W6E9_SORMK</name>
<dbReference type="EMBL" id="CABT02000034">
    <property type="protein sequence ID" value="CCC13088.1"/>
    <property type="molecule type" value="Genomic_DNA"/>
</dbReference>
<feature type="region of interest" description="Disordered" evidence="7">
    <location>
        <begin position="903"/>
        <end position="937"/>
    </location>
</feature>
<feature type="compositionally biased region" description="Low complexity" evidence="7">
    <location>
        <begin position="53"/>
        <end position="62"/>
    </location>
</feature>
<dbReference type="HOGENOM" id="CLU_003897_0_0_1"/>
<dbReference type="GO" id="GO:0005634">
    <property type="term" value="C:nucleus"/>
    <property type="evidence" value="ECO:0007669"/>
    <property type="project" value="UniProtKB-SubCell"/>
</dbReference>
<keyword evidence="6" id="KW-0539">Nucleus</keyword>
<evidence type="ECO:0000313" key="8">
    <source>
        <dbReference type="EMBL" id="CCC13088.1"/>
    </source>
</evidence>
<gene>
    <name evidence="8" type="ORF">SMAC_06306</name>
</gene>
<sequence>MASLKLIMDVNDDRTESHHINKKDVASNHPANTGHPYGPPPHTQLPPLPPLPLTTLPPITLPRYDSSSGLPIQSRDISLAVATSQTKHQSTSWAFKDVNLAASSTPPAVHNRSTMRRPSTASNDSADHTGYVSASSSMGGNYHQSNTPMRPMPSQPHTPELPMRLTPITGRVSRAKKGIPVHVCDIYLYKGRAFEAPSTWAWTPRVPLPISQLRQGVPSAGFAGSTSAKTSIVSKKAIKCFKRCQQTTDVTIAVHPLHQLDWYHQGRAKYHLVGYHQALQILAEKHHPVMLYQEWSQSQVIPELKIHFTIPPEFNTIRMHRPRTSVGRLNHLERFHYSQEWKYPLQTYLVQNTGVILLRQRPPQAIQQLQFLLDPRIQKDALLDSSYGMPGVPFPLEDISIFDAVRADPSYSNDGVGYENGNLITLGLPISNGCGFPGATLPMSLMNPLHDAVAQYLEVYWERVHPVLPIVHRATFESAPKRCCGMLWPRWRLSSSITNRIVSRAVRCTILLGGSAVIRPSSLFKDLYKRPQLQVSEQTYLQGAFNPQVLYHHPTTLNYTASPSDQHLPVYTSWNNWVDAEARRRLLAACFFLDGHAAIYQQQPQAGQSSADSELTPPPVPLMGSSSRLWEASSAASWAKILHEDPLAGIPVFVPSPETITPEFVSRQMGIDRMIILVTESLRFPYRQGLTASSASARKSSTSEVDPQLHYMDSQFSPLQQESLCFLPDFLQSPHSRNCESLEMETRLSSLFPGCPIANTYLALHHTPLHDLLAVSGDSWLFTKKVFPAANFASHLRGLKAWAEHHHHRSSGNVSTPADAADLNVVKATMYAARSIMQFLSSVSLGVSRYAPVEGTGTGDRSSLWGKDISDYWALYVCALIVWAFGHKARSVPATGSTITTATDVQQQQQQQHPAKRRRTSNDRASSTSRRGSSVAADQHAITWLRKVAADDITKEEVMRARSRCESMSVVSLVRRRLESDCIGSKNKLYVEAIGVLRRLEEDGEKNDKPWF</sequence>
<dbReference type="CDD" id="cd12148">
    <property type="entry name" value="fungal_TF_MHR"/>
    <property type="match status" value="1"/>
</dbReference>
<dbReference type="GO" id="GO:0000785">
    <property type="term" value="C:chromatin"/>
    <property type="evidence" value="ECO:0007669"/>
    <property type="project" value="TreeGrafter"/>
</dbReference>
<feature type="region of interest" description="Disordered" evidence="7">
    <location>
        <begin position="1"/>
        <end position="64"/>
    </location>
</feature>
<keyword evidence="4" id="KW-0863">Zinc-finger</keyword>
<keyword evidence="9" id="KW-1185">Reference proteome</keyword>
<dbReference type="VEuPathDB" id="FungiDB:SMAC_06306"/>
<dbReference type="GeneID" id="10803257"/>
<dbReference type="PANTHER" id="PTHR40626">
    <property type="entry name" value="MIP31509P"/>
    <property type="match status" value="1"/>
</dbReference>
<evidence type="ECO:0000256" key="3">
    <source>
        <dbReference type="ARBA" id="ARBA00022737"/>
    </source>
</evidence>
<dbReference type="PANTHER" id="PTHR40626:SF30">
    <property type="entry name" value="FINGER DOMAIN PROTEIN, PUTATIVE (AFU_ORTHOLOGUE AFUA_4G13600)-RELATED"/>
    <property type="match status" value="1"/>
</dbReference>
<comment type="caution">
    <text evidence="8">The sequence shown here is derived from an EMBL/GenBank/DDBJ whole genome shotgun (WGS) entry which is preliminary data.</text>
</comment>
<dbReference type="InParanoid" id="F7W6E9"/>
<feature type="compositionally biased region" description="Pro residues" evidence="7">
    <location>
        <begin position="37"/>
        <end position="52"/>
    </location>
</feature>
<dbReference type="GO" id="GO:0000978">
    <property type="term" value="F:RNA polymerase II cis-regulatory region sequence-specific DNA binding"/>
    <property type="evidence" value="ECO:0007669"/>
    <property type="project" value="InterPro"/>
</dbReference>
<evidence type="ECO:0000256" key="4">
    <source>
        <dbReference type="ARBA" id="ARBA00022771"/>
    </source>
</evidence>
<dbReference type="eggNOG" id="KOG1721">
    <property type="taxonomic scope" value="Eukaryota"/>
</dbReference>
<feature type="region of interest" description="Disordered" evidence="7">
    <location>
        <begin position="104"/>
        <end position="159"/>
    </location>
</feature>
<reference evidence="8 9" key="1">
    <citation type="journal article" date="2010" name="PLoS Genet.">
        <title>De novo assembly of a 40 Mb eukaryotic genome from short sequence reads: Sordaria macrospora, a model organism for fungal morphogenesis.</title>
        <authorList>
            <person name="Nowrousian M."/>
            <person name="Stajich J."/>
            <person name="Chu M."/>
            <person name="Engh I."/>
            <person name="Espagne E."/>
            <person name="Halliday K."/>
            <person name="Kamerewerd J."/>
            <person name="Kempken F."/>
            <person name="Knab B."/>
            <person name="Kuo H.C."/>
            <person name="Osiewacz H.D."/>
            <person name="Poeggeler S."/>
            <person name="Read N."/>
            <person name="Seiler S."/>
            <person name="Smith K."/>
            <person name="Zickler D."/>
            <person name="Kueck U."/>
            <person name="Freitag M."/>
        </authorList>
    </citation>
    <scope>NUCLEOTIDE SEQUENCE [LARGE SCALE GENOMIC DNA]</scope>
    <source>
        <strain evidence="9">ATCC MYA-333 / DSM 997 / K(L3346) / K-hell</strain>
        <tissue evidence="8">Mycelium</tissue>
    </source>
</reference>
<dbReference type="OMA" id="DRMIILV"/>
<dbReference type="KEGG" id="smp:10803257"/>